<dbReference type="Pfam" id="PF00361">
    <property type="entry name" value="Proton_antipo_M"/>
    <property type="match status" value="1"/>
</dbReference>
<accession>A0A0R4ZBJ6</accession>
<feature type="transmembrane region" description="Helical" evidence="17">
    <location>
        <begin position="225"/>
        <end position="247"/>
    </location>
</feature>
<evidence type="ECO:0000256" key="17">
    <source>
        <dbReference type="RuleBase" id="RU003403"/>
    </source>
</evidence>
<dbReference type="PANTHER" id="PTHR46552:SF1">
    <property type="entry name" value="NADH-UBIQUINONE OXIDOREDUCTASE CHAIN 2"/>
    <property type="match status" value="1"/>
</dbReference>
<dbReference type="InterPro" id="IPR001750">
    <property type="entry name" value="ND/Mrp_TM"/>
</dbReference>
<evidence type="ECO:0000256" key="12">
    <source>
        <dbReference type="ARBA" id="ARBA00023027"/>
    </source>
</evidence>
<feature type="transmembrane region" description="Helical" evidence="17">
    <location>
        <begin position="101"/>
        <end position="121"/>
    </location>
</feature>
<comment type="catalytic activity">
    <reaction evidence="16 17">
        <text>a ubiquinone + NADH + 5 H(+)(in) = a ubiquinol + NAD(+) + 4 H(+)(out)</text>
        <dbReference type="Rhea" id="RHEA:29091"/>
        <dbReference type="Rhea" id="RHEA-COMP:9565"/>
        <dbReference type="Rhea" id="RHEA-COMP:9566"/>
        <dbReference type="ChEBI" id="CHEBI:15378"/>
        <dbReference type="ChEBI" id="CHEBI:16389"/>
        <dbReference type="ChEBI" id="CHEBI:17976"/>
        <dbReference type="ChEBI" id="CHEBI:57540"/>
        <dbReference type="ChEBI" id="CHEBI:57945"/>
        <dbReference type="EC" id="7.1.1.2"/>
    </reaction>
</comment>
<comment type="subcellular location">
    <subcellularLocation>
        <location evidence="1 17">Mitochondrion inner membrane</location>
        <topology evidence="1 17">Multi-pass membrane protein</topology>
    </subcellularLocation>
</comment>
<feature type="transmembrane region" description="Helical" evidence="17">
    <location>
        <begin position="58"/>
        <end position="81"/>
    </location>
</feature>
<dbReference type="PRINTS" id="PR01436">
    <property type="entry name" value="NADHDHGNASE2"/>
</dbReference>
<feature type="transmembrane region" description="Helical" evidence="17">
    <location>
        <begin position="128"/>
        <end position="150"/>
    </location>
</feature>
<feature type="transmembrane region" description="Helical" evidence="17">
    <location>
        <begin position="259"/>
        <end position="284"/>
    </location>
</feature>
<dbReference type="GO" id="GO:0006120">
    <property type="term" value="P:mitochondrial electron transport, NADH to ubiquinone"/>
    <property type="evidence" value="ECO:0007669"/>
    <property type="project" value="InterPro"/>
</dbReference>
<keyword evidence="13 17" id="KW-0830">Ubiquinone</keyword>
<keyword evidence="14 17" id="KW-0496">Mitochondrion</keyword>
<proteinExistence type="inferred from homology"/>
<dbReference type="AlphaFoldDB" id="A0A0R4ZBJ6"/>
<protein>
    <recommendedName>
        <fullName evidence="4 17">NADH-ubiquinone oxidoreductase chain 2</fullName>
        <ecNumber evidence="3 17">7.1.1.2</ecNumber>
    </recommendedName>
</protein>
<organism evidence="19">
    <name type="scientific">Lamprotula tortuosa</name>
    <dbReference type="NCBI Taxonomy" id="332607"/>
    <lineage>
        <taxon>Eukaryota</taxon>
        <taxon>Metazoa</taxon>
        <taxon>Spiralia</taxon>
        <taxon>Lophotrochozoa</taxon>
        <taxon>Mollusca</taxon>
        <taxon>Bivalvia</taxon>
        <taxon>Autobranchia</taxon>
        <taxon>Heteroconchia</taxon>
        <taxon>Palaeoheterodonta</taxon>
        <taxon>Unionida</taxon>
        <taxon>Unionoidea</taxon>
        <taxon>Unionidae</taxon>
        <taxon>Gonideinae</taxon>
        <taxon>Lamprotula</taxon>
    </lineage>
</organism>
<keyword evidence="5" id="KW-0813">Transport</keyword>
<feature type="transmembrane region" description="Helical" evidence="17">
    <location>
        <begin position="304"/>
        <end position="323"/>
    </location>
</feature>
<feature type="transmembrane region" description="Helical" evidence="17">
    <location>
        <begin position="162"/>
        <end position="180"/>
    </location>
</feature>
<dbReference type="EMBL" id="KC441487">
    <property type="protein sequence ID" value="AGG20130.1"/>
    <property type="molecule type" value="Genomic_DNA"/>
</dbReference>
<dbReference type="InterPro" id="IPR003917">
    <property type="entry name" value="NADH_UbQ_OxRdtase_chain2"/>
</dbReference>
<sequence length="324" mass="36002">MKTTVPVFTALLMATTFFAITTTNSMFAWMMMELNMLTFIPLVCLQKSNTEADTSIKYLIPQSFASSLFMVSIIMTTFNPYSNALASTALLMKAGSVPLHSWFPVVMHSINMMAGFILMTWQKIVPLFLLSIPQLSFTPFILTSAVMSALWGSVAGLNQTDIVSLLTFSSIAHLSWLILASSLSIKALFIYLMSYLLTLLPILLTMSTSNTKTHKAIMCGESEKYALIVFLLNISSLAGLPPLAMFSNKILIITLMNEMLAILALMLIGTAISLYFYMIVIFTAMLNMSKPLKFLHKDTLSKQLYTLSVVFQLSVFPLMLYSLP</sequence>
<keyword evidence="15 17" id="KW-0472">Membrane</keyword>
<dbReference type="PANTHER" id="PTHR46552">
    <property type="entry name" value="NADH-UBIQUINONE OXIDOREDUCTASE CHAIN 2"/>
    <property type="match status" value="1"/>
</dbReference>
<reference evidence="19" key="1">
    <citation type="submission" date="2013-01" db="EMBL/GenBank/DDBJ databases">
        <authorList>
            <person name="Jiao Y.-Y."/>
            <person name="Chen X."/>
            <person name="Wu J."/>
        </authorList>
    </citation>
    <scope>NUCLEOTIDE SEQUENCE</scope>
</reference>
<evidence type="ECO:0000256" key="6">
    <source>
        <dbReference type="ARBA" id="ARBA00022660"/>
    </source>
</evidence>
<evidence type="ECO:0000256" key="15">
    <source>
        <dbReference type="ARBA" id="ARBA00023136"/>
    </source>
</evidence>
<evidence type="ECO:0000256" key="16">
    <source>
        <dbReference type="ARBA" id="ARBA00049551"/>
    </source>
</evidence>
<feature type="domain" description="NADH:quinone oxidoreductase/Mrp antiporter transmembrane" evidence="18">
    <location>
        <begin position="26"/>
        <end position="272"/>
    </location>
</feature>
<keyword evidence="8 17" id="KW-0999">Mitochondrion inner membrane</keyword>
<dbReference type="GO" id="GO:0005743">
    <property type="term" value="C:mitochondrial inner membrane"/>
    <property type="evidence" value="ECO:0007669"/>
    <property type="project" value="UniProtKB-SubCell"/>
</dbReference>
<comment type="similarity">
    <text evidence="2 17">Belongs to the complex I subunit 2 family.</text>
</comment>
<name>A0A0R4ZBJ6_9BIVA</name>
<keyword evidence="12 17" id="KW-0520">NAD</keyword>
<evidence type="ECO:0000256" key="3">
    <source>
        <dbReference type="ARBA" id="ARBA00012944"/>
    </source>
</evidence>
<evidence type="ECO:0000256" key="2">
    <source>
        <dbReference type="ARBA" id="ARBA00007012"/>
    </source>
</evidence>
<dbReference type="EC" id="7.1.1.2" evidence="3 17"/>
<evidence type="ECO:0000256" key="10">
    <source>
        <dbReference type="ARBA" id="ARBA00022982"/>
    </source>
</evidence>
<gene>
    <name evidence="19" type="primary">ND2</name>
</gene>
<dbReference type="InterPro" id="IPR050175">
    <property type="entry name" value="Complex_I_Subunit_2"/>
</dbReference>
<evidence type="ECO:0000256" key="13">
    <source>
        <dbReference type="ARBA" id="ARBA00023075"/>
    </source>
</evidence>
<keyword evidence="7 17" id="KW-0812">Transmembrane</keyword>
<evidence type="ECO:0000256" key="7">
    <source>
        <dbReference type="ARBA" id="ARBA00022692"/>
    </source>
</evidence>
<evidence type="ECO:0000256" key="4">
    <source>
        <dbReference type="ARBA" id="ARBA00021008"/>
    </source>
</evidence>
<dbReference type="GO" id="GO:0008137">
    <property type="term" value="F:NADH dehydrogenase (ubiquinone) activity"/>
    <property type="evidence" value="ECO:0007669"/>
    <property type="project" value="UniProtKB-EC"/>
</dbReference>
<evidence type="ECO:0000256" key="9">
    <source>
        <dbReference type="ARBA" id="ARBA00022967"/>
    </source>
</evidence>
<keyword evidence="9 17" id="KW-1278">Translocase</keyword>
<evidence type="ECO:0000256" key="5">
    <source>
        <dbReference type="ARBA" id="ARBA00022448"/>
    </source>
</evidence>
<keyword evidence="10 17" id="KW-0249">Electron transport</keyword>
<evidence type="ECO:0000256" key="1">
    <source>
        <dbReference type="ARBA" id="ARBA00004448"/>
    </source>
</evidence>
<evidence type="ECO:0000259" key="18">
    <source>
        <dbReference type="Pfam" id="PF00361"/>
    </source>
</evidence>
<keyword evidence="6 17" id="KW-0679">Respiratory chain</keyword>
<feature type="transmembrane region" description="Helical" evidence="17">
    <location>
        <begin position="187"/>
        <end position="205"/>
    </location>
</feature>
<comment type="function">
    <text evidence="17">Core subunit of the mitochondrial membrane respiratory chain NADH dehydrogenase (Complex I) which catalyzes electron transfer from NADH through the respiratory chain, using ubiquinone as an electron acceptor. Essential for the catalytic activity and assembly of complex I.</text>
</comment>
<evidence type="ECO:0000256" key="14">
    <source>
        <dbReference type="ARBA" id="ARBA00023128"/>
    </source>
</evidence>
<evidence type="ECO:0000313" key="19">
    <source>
        <dbReference type="EMBL" id="AGG20130.1"/>
    </source>
</evidence>
<evidence type="ECO:0000256" key="11">
    <source>
        <dbReference type="ARBA" id="ARBA00022989"/>
    </source>
</evidence>
<evidence type="ECO:0000256" key="8">
    <source>
        <dbReference type="ARBA" id="ARBA00022792"/>
    </source>
</evidence>
<keyword evidence="11 17" id="KW-1133">Transmembrane helix</keyword>
<geneLocation type="mitochondrion" evidence="19"/>